<feature type="domain" description="G-protein coupled receptors family 2 profile 2" evidence="16">
    <location>
        <begin position="733"/>
        <end position="826"/>
    </location>
</feature>
<keyword evidence="8 11" id="KW-0472">Membrane</keyword>
<dbReference type="CDD" id="cd22830">
    <property type="entry name" value="Gal_Rha_Lectin_dCirl"/>
    <property type="match status" value="1"/>
</dbReference>
<feature type="domain" description="GAIN-B" evidence="13">
    <location>
        <begin position="553"/>
        <end position="724"/>
    </location>
</feature>
<dbReference type="PROSITE" id="PS50227">
    <property type="entry name" value="G_PROTEIN_RECEP_F2_3"/>
    <property type="match status" value="1"/>
</dbReference>
<evidence type="ECO:0000256" key="10">
    <source>
        <dbReference type="SAM" id="MobiDB-lite"/>
    </source>
</evidence>
<dbReference type="AlphaFoldDB" id="A0A8J2PG84"/>
<dbReference type="Pfam" id="PF16489">
    <property type="entry name" value="GAIN"/>
    <property type="match status" value="1"/>
</dbReference>
<evidence type="ECO:0000313" key="17">
    <source>
        <dbReference type="EMBL" id="CAG7785920.1"/>
    </source>
</evidence>
<comment type="caution">
    <text evidence="17">The sequence shown here is derived from an EMBL/GenBank/DDBJ whole genome shotgun (WGS) entry which is preliminary data.</text>
</comment>
<dbReference type="InterPro" id="IPR000203">
    <property type="entry name" value="GPS"/>
</dbReference>
<name>A0A8J2PG84_9HEXA</name>
<feature type="compositionally biased region" description="Acidic residues" evidence="10">
    <location>
        <begin position="356"/>
        <end position="367"/>
    </location>
</feature>
<dbReference type="OrthoDB" id="1100386at2759"/>
<feature type="domain" description="SUEL-type lectin" evidence="15">
    <location>
        <begin position="27"/>
        <end position="116"/>
    </location>
</feature>
<gene>
    <name evidence="17" type="ORF">AFUS01_LOCUS24515</name>
</gene>
<feature type="region of interest" description="Disordered" evidence="10">
    <location>
        <begin position="231"/>
        <end position="371"/>
    </location>
</feature>
<evidence type="ECO:0000256" key="12">
    <source>
        <dbReference type="SAM" id="SignalP"/>
    </source>
</evidence>
<dbReference type="Pfam" id="PF01825">
    <property type="entry name" value="GPS"/>
    <property type="match status" value="1"/>
</dbReference>
<dbReference type="InterPro" id="IPR001879">
    <property type="entry name" value="GPCR_2_extracellular_dom"/>
</dbReference>
<feature type="transmembrane region" description="Helical" evidence="11">
    <location>
        <begin position="799"/>
        <end position="825"/>
    </location>
</feature>
<dbReference type="Proteomes" id="UP000708208">
    <property type="component" value="Unassembled WGS sequence"/>
</dbReference>
<evidence type="ECO:0000256" key="11">
    <source>
        <dbReference type="SAM" id="Phobius"/>
    </source>
</evidence>
<evidence type="ECO:0000259" key="13">
    <source>
        <dbReference type="PROSITE" id="PS50221"/>
    </source>
</evidence>
<keyword evidence="9" id="KW-1015">Disulfide bond</keyword>
<accession>A0A8J2PG84</accession>
<dbReference type="GO" id="GO:0005886">
    <property type="term" value="C:plasma membrane"/>
    <property type="evidence" value="ECO:0007669"/>
    <property type="project" value="UniProtKB-SubCell"/>
</dbReference>
<feature type="transmembrane region" description="Helical" evidence="11">
    <location>
        <begin position="906"/>
        <end position="927"/>
    </location>
</feature>
<proteinExistence type="inferred from homology"/>
<keyword evidence="18" id="KW-1185">Reference proteome</keyword>
<comment type="subcellular location">
    <subcellularLocation>
        <location evidence="1">Cell membrane</location>
        <topology evidence="1">Multi-pass membrane protein</topology>
    </subcellularLocation>
</comment>
<evidence type="ECO:0000256" key="3">
    <source>
        <dbReference type="ARBA" id="ARBA00022475"/>
    </source>
</evidence>
<evidence type="ECO:0000256" key="5">
    <source>
        <dbReference type="ARBA" id="ARBA00022729"/>
    </source>
</evidence>
<evidence type="ECO:0000256" key="9">
    <source>
        <dbReference type="ARBA" id="ARBA00023157"/>
    </source>
</evidence>
<dbReference type="PANTHER" id="PTHR12011:SF347">
    <property type="entry name" value="FI21270P1-RELATED"/>
    <property type="match status" value="1"/>
</dbReference>
<dbReference type="Pfam" id="PF02140">
    <property type="entry name" value="SUEL_Lectin"/>
    <property type="match status" value="1"/>
</dbReference>
<dbReference type="GO" id="GO:0004930">
    <property type="term" value="F:G protein-coupled receptor activity"/>
    <property type="evidence" value="ECO:0007669"/>
    <property type="project" value="InterPro"/>
</dbReference>
<sequence length="1183" mass="130254">MLVLVFILFNLLVPLEYAEGSKQTAYACEGTTLRLDCEPGKVIHLIRAIYGRFSITICNENGYTEWSVNCGSPKSILVLNGTCNYQRSCSVMASTKTFGDPCVGTVKYLEVQYQCILASSLTSTTPRSIIGAKPGPPWINSPNTNLDYNVNPKSPLSSTTSKGLIGSNDVDVPFGPPVSGTNASNSGLSVGIISESAATSAPELAPFAVVVTSSKPSVLSSNSSTIAVLNEANPLSPPLESEEYDERSRENVQERPSVVGSENEYKSWPVEGGDIGEPTESNWGWEAQVEKQKHKESDTGSGMENMWSDKVDENSSNNDRNAVVVPMSTVDPTHNSHPNPFDDSKQEGNEKRPDSEDALTEEGDEASFCEPRTDRGMFWNWTMPGGTFTQPCPGGAAGLARWKCVENQEKDKFPLWYPDSPDLSDCKSAWLMSLQTRVGDGDRIGNVASDLAQVTSTKQMYGGDISAAVKIIRTIATRMSDLLRSFTNQVSREDLAAEALQHILETGSNLLEKTRLDPWRDLSYADQMNIATSLLVGLEDNSFLLANVVSSEKTLRKSSKNILTTIYAIEANNVREINFPLESSDQWGRMGDVLSMPAEALRENSDGGLVRLVCFAYNNLELVLQPHQAVLGETTQIRKLVNSRVISASLNQGRHIQLALPVQLTLRHLWLDNVSNPQCVFWDYTLNAWSEEGCRVVNTNRTHTMCQCTHLTNFAILMDLQPPPQHLPTPQLLQIVMYVGSAVVILCLVFTLIIAHFCIHGKVFQTMILKNLFISMLIGEIIFVFGIHETQNPYLCTGIAALLHYFALVTILWLFLHGFHLYLIVVEAAESGLSPVVVALATTAVLVYTSYKVCSLLSSMPKKPNDDKALYSYVGTWLQGSLLILFVMTVTWTLRLLDLESNSLPLSYSASLSLALEGIAILIFHFMKSEDILSKVCDCGKSSATSDTEMSTHSQQQLQGISSNTMPGIGMIEACQNNHLAQQRIDSRLLTLSRQQVDFRNHDGIYSKQLGAVGIHPSPGGISGHSRYGVDAGVLGLCTKGGMDGNWTRGSSYSDIRSASMLRTDPVYEEIEKPLSPRASISDLSEDDGHGLYPRDVEIYTKNICGHQRRLVEHYHHMPMHGNKGRKAEILQGGEAANPLLNRSQHMVQSHYSVKHRAPTEHHHVSLKGLNPDEHVLQNVHMV</sequence>
<feature type="domain" description="G-protein coupled receptors family 2 profile 1" evidence="14">
    <location>
        <begin position="354"/>
        <end position="430"/>
    </location>
</feature>
<reference evidence="17" key="1">
    <citation type="submission" date="2021-06" db="EMBL/GenBank/DDBJ databases">
        <authorList>
            <person name="Hodson N. C."/>
            <person name="Mongue J. A."/>
            <person name="Jaron S. K."/>
        </authorList>
    </citation>
    <scope>NUCLEOTIDE SEQUENCE</scope>
</reference>
<comment type="similarity">
    <text evidence="2">Belongs to the G-protein coupled receptor 2 family. LN-TM7 subfamily.</text>
</comment>
<evidence type="ECO:0000259" key="16">
    <source>
        <dbReference type="PROSITE" id="PS50261"/>
    </source>
</evidence>
<keyword evidence="4 11" id="KW-0812">Transmembrane</keyword>
<keyword evidence="7 11" id="KW-1133">Transmembrane helix</keyword>
<dbReference type="InterPro" id="IPR000922">
    <property type="entry name" value="Lectin_gal-bd_dom"/>
</dbReference>
<dbReference type="InterPro" id="IPR000832">
    <property type="entry name" value="GPCR_2_secretin-like"/>
</dbReference>
<keyword evidence="6" id="KW-0430">Lectin</keyword>
<evidence type="ECO:0008006" key="19">
    <source>
        <dbReference type="Google" id="ProtNLM"/>
    </source>
</evidence>
<evidence type="ECO:0000256" key="1">
    <source>
        <dbReference type="ARBA" id="ARBA00004651"/>
    </source>
</evidence>
<dbReference type="GO" id="GO:0030246">
    <property type="term" value="F:carbohydrate binding"/>
    <property type="evidence" value="ECO:0007669"/>
    <property type="project" value="UniProtKB-KW"/>
</dbReference>
<feature type="transmembrane region" description="Helical" evidence="11">
    <location>
        <begin position="735"/>
        <end position="759"/>
    </location>
</feature>
<feature type="transmembrane region" description="Helical" evidence="11">
    <location>
        <begin position="771"/>
        <end position="787"/>
    </location>
</feature>
<dbReference type="FunFam" id="2.60.120.740:FF:000001">
    <property type="entry name" value="Adhesion G protein-coupled receptor L2"/>
    <property type="match status" value="1"/>
</dbReference>
<feature type="transmembrane region" description="Helical" evidence="11">
    <location>
        <begin position="871"/>
        <end position="894"/>
    </location>
</feature>
<organism evidence="17 18">
    <name type="scientific">Allacma fusca</name>
    <dbReference type="NCBI Taxonomy" id="39272"/>
    <lineage>
        <taxon>Eukaryota</taxon>
        <taxon>Metazoa</taxon>
        <taxon>Ecdysozoa</taxon>
        <taxon>Arthropoda</taxon>
        <taxon>Hexapoda</taxon>
        <taxon>Collembola</taxon>
        <taxon>Symphypleona</taxon>
        <taxon>Sminthuridae</taxon>
        <taxon>Allacma</taxon>
    </lineage>
</organism>
<evidence type="ECO:0000259" key="14">
    <source>
        <dbReference type="PROSITE" id="PS50227"/>
    </source>
</evidence>
<evidence type="ECO:0000256" key="4">
    <source>
        <dbReference type="ARBA" id="ARBA00022692"/>
    </source>
</evidence>
<feature type="compositionally biased region" description="Basic and acidic residues" evidence="10">
    <location>
        <begin position="340"/>
        <end position="355"/>
    </location>
</feature>
<dbReference type="GO" id="GO:0007166">
    <property type="term" value="P:cell surface receptor signaling pathway"/>
    <property type="evidence" value="ECO:0007669"/>
    <property type="project" value="InterPro"/>
</dbReference>
<dbReference type="PANTHER" id="PTHR12011">
    <property type="entry name" value="ADHESION G-PROTEIN COUPLED RECEPTOR"/>
    <property type="match status" value="1"/>
</dbReference>
<dbReference type="Pfam" id="PF00002">
    <property type="entry name" value="7tm_2"/>
    <property type="match status" value="1"/>
</dbReference>
<dbReference type="InterPro" id="IPR057244">
    <property type="entry name" value="GAIN_B"/>
</dbReference>
<dbReference type="EMBL" id="CAJVCH010307209">
    <property type="protein sequence ID" value="CAG7785920.1"/>
    <property type="molecule type" value="Genomic_DNA"/>
</dbReference>
<keyword evidence="3" id="KW-1003">Cell membrane</keyword>
<evidence type="ECO:0000256" key="6">
    <source>
        <dbReference type="ARBA" id="ARBA00022734"/>
    </source>
</evidence>
<dbReference type="InterPro" id="IPR017981">
    <property type="entry name" value="GPCR_2-like_7TM"/>
</dbReference>
<evidence type="ECO:0000313" key="18">
    <source>
        <dbReference type="Proteomes" id="UP000708208"/>
    </source>
</evidence>
<evidence type="ECO:0000256" key="8">
    <source>
        <dbReference type="ARBA" id="ARBA00023136"/>
    </source>
</evidence>
<dbReference type="PROSITE" id="PS50228">
    <property type="entry name" value="SUEL_LECTIN"/>
    <property type="match status" value="1"/>
</dbReference>
<dbReference type="InterPro" id="IPR032471">
    <property type="entry name" value="AGRL2-4_GAIN_subdom_A"/>
</dbReference>
<feature type="signal peptide" evidence="12">
    <location>
        <begin position="1"/>
        <end position="18"/>
    </location>
</feature>
<evidence type="ECO:0000256" key="7">
    <source>
        <dbReference type="ARBA" id="ARBA00022989"/>
    </source>
</evidence>
<protein>
    <recommendedName>
        <fullName evidence="19">Latrophilin Cirl</fullName>
    </recommendedName>
</protein>
<evidence type="ECO:0000259" key="15">
    <source>
        <dbReference type="PROSITE" id="PS50228"/>
    </source>
</evidence>
<feature type="compositionally biased region" description="Basic and acidic residues" evidence="10">
    <location>
        <begin position="288"/>
        <end position="298"/>
    </location>
</feature>
<dbReference type="PROSITE" id="PS50261">
    <property type="entry name" value="G_PROTEIN_RECEP_F2_4"/>
    <property type="match status" value="1"/>
</dbReference>
<feature type="transmembrane region" description="Helical" evidence="11">
    <location>
        <begin position="832"/>
        <end position="851"/>
    </location>
</feature>
<dbReference type="PROSITE" id="PS50221">
    <property type="entry name" value="GAIN_B"/>
    <property type="match status" value="1"/>
</dbReference>
<dbReference type="SMART" id="SM00303">
    <property type="entry name" value="GPS"/>
    <property type="match status" value="1"/>
</dbReference>
<evidence type="ECO:0000256" key="2">
    <source>
        <dbReference type="ARBA" id="ARBA00010933"/>
    </source>
</evidence>
<keyword evidence="5 12" id="KW-0732">Signal</keyword>
<feature type="chain" id="PRO_5035147900" description="Latrophilin Cirl" evidence="12">
    <location>
        <begin position="19"/>
        <end position="1183"/>
    </location>
</feature>